<evidence type="ECO:0000256" key="1">
    <source>
        <dbReference type="SAM" id="MobiDB-lite"/>
    </source>
</evidence>
<reference evidence="2" key="1">
    <citation type="submission" date="2023-01" db="EMBL/GenBank/DDBJ databases">
        <title>Genome assembly of the deep-sea coral Lophelia pertusa.</title>
        <authorList>
            <person name="Herrera S."/>
            <person name="Cordes E."/>
        </authorList>
    </citation>
    <scope>NUCLEOTIDE SEQUENCE</scope>
    <source>
        <strain evidence="2">USNM1676648</strain>
        <tissue evidence="2">Polyp</tissue>
    </source>
</reference>
<comment type="caution">
    <text evidence="2">The sequence shown here is derived from an EMBL/GenBank/DDBJ whole genome shotgun (WGS) entry which is preliminary data.</text>
</comment>
<accession>A0A9W9YX16</accession>
<proteinExistence type="predicted"/>
<evidence type="ECO:0000313" key="2">
    <source>
        <dbReference type="EMBL" id="KAJ7371026.1"/>
    </source>
</evidence>
<dbReference type="Proteomes" id="UP001163046">
    <property type="component" value="Unassembled WGS sequence"/>
</dbReference>
<dbReference type="OrthoDB" id="10603721at2759"/>
<name>A0A9W9YX16_9CNID</name>
<evidence type="ECO:0000313" key="3">
    <source>
        <dbReference type="Proteomes" id="UP001163046"/>
    </source>
</evidence>
<feature type="region of interest" description="Disordered" evidence="1">
    <location>
        <begin position="1"/>
        <end position="39"/>
    </location>
</feature>
<protein>
    <submittedName>
        <fullName evidence="2">Uncharacterized protein</fullName>
    </submittedName>
</protein>
<organism evidence="2 3">
    <name type="scientific">Desmophyllum pertusum</name>
    <dbReference type="NCBI Taxonomy" id="174260"/>
    <lineage>
        <taxon>Eukaryota</taxon>
        <taxon>Metazoa</taxon>
        <taxon>Cnidaria</taxon>
        <taxon>Anthozoa</taxon>
        <taxon>Hexacorallia</taxon>
        <taxon>Scleractinia</taxon>
        <taxon>Caryophylliina</taxon>
        <taxon>Caryophylliidae</taxon>
        <taxon>Desmophyllum</taxon>
    </lineage>
</organism>
<dbReference type="EMBL" id="MU826852">
    <property type="protein sequence ID" value="KAJ7371026.1"/>
    <property type="molecule type" value="Genomic_DNA"/>
</dbReference>
<feature type="compositionally biased region" description="Polar residues" evidence="1">
    <location>
        <begin position="28"/>
        <end position="39"/>
    </location>
</feature>
<keyword evidence="3" id="KW-1185">Reference proteome</keyword>
<gene>
    <name evidence="2" type="ORF">OS493_028188</name>
</gene>
<sequence>MAKSRLTDDPSPSSTKPTGLLPGIRPFMNQTGGASKSRTVTAVYPRPRLVAFTISMTPKPNTMEIILVGTHPIRPKDMEAHRKLTSSQEESFKRFEQSLEEGDTLIPAVWTRFLNKSQATDMLAGKPRSI</sequence>
<dbReference type="AlphaFoldDB" id="A0A9W9YX16"/>